<comment type="caution">
    <text evidence="3">The sequence shown here is derived from an EMBL/GenBank/DDBJ whole genome shotgun (WGS) entry which is preliminary data.</text>
</comment>
<name>A0A9D2CY71_9FIRM</name>
<dbReference type="AlphaFoldDB" id="A0A9D2CY71"/>
<gene>
    <name evidence="3" type="ORF">H9727_00090</name>
</gene>
<dbReference type="Proteomes" id="UP000824132">
    <property type="component" value="Unassembled WGS sequence"/>
</dbReference>
<dbReference type="InterPro" id="IPR001296">
    <property type="entry name" value="Glyco_trans_1"/>
</dbReference>
<organism evidence="3 4">
    <name type="scientific">Candidatus Borkfalkia avistercoris</name>
    <dbReference type="NCBI Taxonomy" id="2838504"/>
    <lineage>
        <taxon>Bacteria</taxon>
        <taxon>Bacillati</taxon>
        <taxon>Bacillota</taxon>
        <taxon>Clostridia</taxon>
        <taxon>Christensenellales</taxon>
        <taxon>Christensenellaceae</taxon>
        <taxon>Candidatus Borkfalkia</taxon>
    </lineage>
</organism>
<dbReference type="PANTHER" id="PTHR45947:SF3">
    <property type="entry name" value="SULFOQUINOVOSYL TRANSFERASE SQD2"/>
    <property type="match status" value="1"/>
</dbReference>
<proteinExistence type="predicted"/>
<evidence type="ECO:0000313" key="3">
    <source>
        <dbReference type="EMBL" id="HIZ02664.1"/>
    </source>
</evidence>
<dbReference type="Gene3D" id="3.40.50.2000">
    <property type="entry name" value="Glycogen Phosphorylase B"/>
    <property type="match status" value="2"/>
</dbReference>
<evidence type="ECO:0000259" key="1">
    <source>
        <dbReference type="Pfam" id="PF00534"/>
    </source>
</evidence>
<dbReference type="Pfam" id="PF13439">
    <property type="entry name" value="Glyco_transf_4"/>
    <property type="match status" value="1"/>
</dbReference>
<protein>
    <submittedName>
        <fullName evidence="3">Glycosyltransferase</fullName>
        <ecNumber evidence="3">2.4.-.-</ecNumber>
    </submittedName>
</protein>
<reference evidence="3" key="2">
    <citation type="submission" date="2021-04" db="EMBL/GenBank/DDBJ databases">
        <authorList>
            <person name="Gilroy R."/>
        </authorList>
    </citation>
    <scope>NUCLEOTIDE SEQUENCE</scope>
    <source>
        <strain evidence="3">CHK187-5294</strain>
    </source>
</reference>
<feature type="domain" description="Glycosyl transferase family 1" evidence="1">
    <location>
        <begin position="189"/>
        <end position="345"/>
    </location>
</feature>
<dbReference type="Pfam" id="PF00534">
    <property type="entry name" value="Glycos_transf_1"/>
    <property type="match status" value="1"/>
</dbReference>
<sequence>MKIAIIADVLGQENNGTTITVKRLIDNLKKRGHDVQIVSPSASEEAGYHQVKTIDFKIFNNYVKKNGVELAKPDKDLLREVISACDVVHILMPFAMGRAAIRIANELNKPVTTAFHVQPENVTSHFGLQRSKRINRYVYKNFYKNFYCHAEYIHCPTQFIADMLTAHGYRSDLRVISNGVDPAYFAAREQKPKEYEDKFCILSTGRLTKEKCQKDLIKAVSQSKYSDRIQIFIAGDGPLKKKLMRMGKKLKNPPAIMFHTKEELAKYINFCDLYVHPSYAEIESIACIEAITCGLVPVIADSKMSAARYFALSGENLYAAGNTRDLAAKIDYMIEHPERIKALSEEYVTYAEKFRIEKCIDKMEEMFEDAIAHRHPAVSADQAQ</sequence>
<dbReference type="SUPFAM" id="SSF53756">
    <property type="entry name" value="UDP-Glycosyltransferase/glycogen phosphorylase"/>
    <property type="match status" value="1"/>
</dbReference>
<dbReference type="EC" id="2.4.-.-" evidence="3"/>
<dbReference type="GO" id="GO:0016757">
    <property type="term" value="F:glycosyltransferase activity"/>
    <property type="evidence" value="ECO:0007669"/>
    <property type="project" value="UniProtKB-KW"/>
</dbReference>
<evidence type="ECO:0000313" key="4">
    <source>
        <dbReference type="Proteomes" id="UP000824132"/>
    </source>
</evidence>
<keyword evidence="3" id="KW-0328">Glycosyltransferase</keyword>
<dbReference type="InterPro" id="IPR050194">
    <property type="entry name" value="Glycosyltransferase_grp1"/>
</dbReference>
<accession>A0A9D2CY71</accession>
<dbReference type="InterPro" id="IPR028098">
    <property type="entry name" value="Glyco_trans_4-like_N"/>
</dbReference>
<evidence type="ECO:0000259" key="2">
    <source>
        <dbReference type="Pfam" id="PF13439"/>
    </source>
</evidence>
<dbReference type="PANTHER" id="PTHR45947">
    <property type="entry name" value="SULFOQUINOVOSYL TRANSFERASE SQD2"/>
    <property type="match status" value="1"/>
</dbReference>
<feature type="domain" description="Glycosyltransferase subfamily 4-like N-terminal" evidence="2">
    <location>
        <begin position="15"/>
        <end position="183"/>
    </location>
</feature>
<reference evidence="3" key="1">
    <citation type="journal article" date="2021" name="PeerJ">
        <title>Extensive microbial diversity within the chicken gut microbiome revealed by metagenomics and culture.</title>
        <authorList>
            <person name="Gilroy R."/>
            <person name="Ravi A."/>
            <person name="Getino M."/>
            <person name="Pursley I."/>
            <person name="Horton D.L."/>
            <person name="Alikhan N.F."/>
            <person name="Baker D."/>
            <person name="Gharbi K."/>
            <person name="Hall N."/>
            <person name="Watson M."/>
            <person name="Adriaenssens E.M."/>
            <person name="Foster-Nyarko E."/>
            <person name="Jarju S."/>
            <person name="Secka A."/>
            <person name="Antonio M."/>
            <person name="Oren A."/>
            <person name="Chaudhuri R.R."/>
            <person name="La Ragione R."/>
            <person name="Hildebrand F."/>
            <person name="Pallen M.J."/>
        </authorList>
    </citation>
    <scope>NUCLEOTIDE SEQUENCE</scope>
    <source>
        <strain evidence="3">CHK187-5294</strain>
    </source>
</reference>
<dbReference type="EMBL" id="DXCL01000001">
    <property type="protein sequence ID" value="HIZ02664.1"/>
    <property type="molecule type" value="Genomic_DNA"/>
</dbReference>
<keyword evidence="3" id="KW-0808">Transferase</keyword>